<dbReference type="AlphaFoldDB" id="W4L1V3"/>
<comment type="catalytic activity">
    <reaction evidence="1">
        <text>ATP + protein L-histidine = ADP + protein N-phospho-L-histidine.</text>
        <dbReference type="EC" id="2.7.13.3"/>
    </reaction>
</comment>
<accession>W4L1V3</accession>
<dbReference type="EC" id="2.7.13.3" evidence="3"/>
<comment type="subcellular location">
    <subcellularLocation>
        <location evidence="2">Cell membrane</location>
        <topology evidence="2">Multi-pass membrane protein</topology>
    </subcellularLocation>
</comment>
<dbReference type="InterPro" id="IPR003660">
    <property type="entry name" value="HAMP_dom"/>
</dbReference>
<dbReference type="GO" id="GO:0005524">
    <property type="term" value="F:ATP binding"/>
    <property type="evidence" value="ECO:0007669"/>
    <property type="project" value="UniProtKB-KW"/>
</dbReference>
<comment type="caution">
    <text evidence="14">The sequence shown here is derived from an EMBL/GenBank/DDBJ whole genome shotgun (WGS) entry which is preliminary data.</text>
</comment>
<proteinExistence type="predicted"/>
<dbReference type="SMART" id="SM00304">
    <property type="entry name" value="HAMP"/>
    <property type="match status" value="1"/>
</dbReference>
<evidence type="ECO:0000256" key="12">
    <source>
        <dbReference type="SAM" id="Phobius"/>
    </source>
</evidence>
<keyword evidence="12" id="KW-1133">Transmembrane helix</keyword>
<dbReference type="Proteomes" id="UP000019140">
    <property type="component" value="Unassembled WGS sequence"/>
</dbReference>
<keyword evidence="4" id="KW-1003">Cell membrane</keyword>
<gene>
    <name evidence="14" type="ORF">ETSY2_54640</name>
</gene>
<dbReference type="Gene3D" id="6.10.340.10">
    <property type="match status" value="1"/>
</dbReference>
<evidence type="ECO:0000256" key="6">
    <source>
        <dbReference type="ARBA" id="ARBA00022679"/>
    </source>
</evidence>
<evidence type="ECO:0000256" key="3">
    <source>
        <dbReference type="ARBA" id="ARBA00012438"/>
    </source>
</evidence>
<reference evidence="14 15" key="1">
    <citation type="journal article" date="2014" name="Nature">
        <title>An environmental bacterial taxon with a large and distinct metabolic repertoire.</title>
        <authorList>
            <person name="Wilson M.C."/>
            <person name="Mori T."/>
            <person name="Ruckert C."/>
            <person name="Uria A.R."/>
            <person name="Helf M.J."/>
            <person name="Takada K."/>
            <person name="Gernert C."/>
            <person name="Steffens U.A."/>
            <person name="Heycke N."/>
            <person name="Schmitt S."/>
            <person name="Rinke C."/>
            <person name="Helfrich E.J."/>
            <person name="Brachmann A.O."/>
            <person name="Gurgui C."/>
            <person name="Wakimoto T."/>
            <person name="Kracht M."/>
            <person name="Crusemann M."/>
            <person name="Hentschel U."/>
            <person name="Abe I."/>
            <person name="Matsunaga S."/>
            <person name="Kalinowski J."/>
            <person name="Takeyama H."/>
            <person name="Piel J."/>
        </authorList>
    </citation>
    <scope>NUCLEOTIDE SEQUENCE [LARGE SCALE GENOMIC DNA]</scope>
    <source>
        <strain evidence="15">TSY2</strain>
    </source>
</reference>
<name>W4L1V3_9BACT</name>
<keyword evidence="6" id="KW-0808">Transferase</keyword>
<evidence type="ECO:0000256" key="2">
    <source>
        <dbReference type="ARBA" id="ARBA00004651"/>
    </source>
</evidence>
<feature type="non-terminal residue" evidence="14">
    <location>
        <position position="1"/>
    </location>
</feature>
<keyword evidence="8" id="KW-0418">Kinase</keyword>
<sequence>QRILDTTKQMEKESEIEEFQEAREHLHKWLNEFSSLSNTQEIQNIVQNILKVETKLYETELELINLESDEDTNQKLTSIQLKLEDIEEEFLSLIDLAIAAKLEEFKLGRDKAEWTAMRAKQINLILFLVALGSALLLGNLVSNTIMRPLLKLREAAQAIGAGELDTRVRIQSRDEIGELANTFNDMAADLKSSRTALSQARDELE</sequence>
<evidence type="ECO:0000256" key="4">
    <source>
        <dbReference type="ARBA" id="ARBA00022475"/>
    </source>
</evidence>
<dbReference type="Pfam" id="PF00672">
    <property type="entry name" value="HAMP"/>
    <property type="match status" value="1"/>
</dbReference>
<dbReference type="HOGENOM" id="CLU_1339967_0_0_7"/>
<evidence type="ECO:0000256" key="7">
    <source>
        <dbReference type="ARBA" id="ARBA00022741"/>
    </source>
</evidence>
<feature type="domain" description="HAMP" evidence="13">
    <location>
        <begin position="143"/>
        <end position="195"/>
    </location>
</feature>
<dbReference type="GO" id="GO:0004673">
    <property type="term" value="F:protein histidine kinase activity"/>
    <property type="evidence" value="ECO:0007669"/>
    <property type="project" value="UniProtKB-EC"/>
</dbReference>
<evidence type="ECO:0000256" key="9">
    <source>
        <dbReference type="ARBA" id="ARBA00022840"/>
    </source>
</evidence>
<dbReference type="PANTHER" id="PTHR45528:SF1">
    <property type="entry name" value="SENSOR HISTIDINE KINASE CPXA"/>
    <property type="match status" value="1"/>
</dbReference>
<dbReference type="GO" id="GO:0005886">
    <property type="term" value="C:plasma membrane"/>
    <property type="evidence" value="ECO:0007669"/>
    <property type="project" value="UniProtKB-SubCell"/>
</dbReference>
<dbReference type="EMBL" id="AZHX01003111">
    <property type="protein sequence ID" value="ETW92068.1"/>
    <property type="molecule type" value="Genomic_DNA"/>
</dbReference>
<keyword evidence="15" id="KW-1185">Reference proteome</keyword>
<keyword evidence="5" id="KW-0597">Phosphoprotein</keyword>
<dbReference type="InterPro" id="IPR050398">
    <property type="entry name" value="HssS/ArlS-like"/>
</dbReference>
<dbReference type="PANTHER" id="PTHR45528">
    <property type="entry name" value="SENSOR HISTIDINE KINASE CPXA"/>
    <property type="match status" value="1"/>
</dbReference>
<evidence type="ECO:0000313" key="15">
    <source>
        <dbReference type="Proteomes" id="UP000019140"/>
    </source>
</evidence>
<feature type="non-terminal residue" evidence="14">
    <location>
        <position position="205"/>
    </location>
</feature>
<keyword evidence="7" id="KW-0547">Nucleotide-binding</keyword>
<dbReference type="CDD" id="cd06225">
    <property type="entry name" value="HAMP"/>
    <property type="match status" value="1"/>
</dbReference>
<evidence type="ECO:0000313" key="14">
    <source>
        <dbReference type="EMBL" id="ETW92068.1"/>
    </source>
</evidence>
<organism evidence="14 15">
    <name type="scientific">Candidatus Entotheonella gemina</name>
    <dbReference type="NCBI Taxonomy" id="1429439"/>
    <lineage>
        <taxon>Bacteria</taxon>
        <taxon>Pseudomonadati</taxon>
        <taxon>Nitrospinota/Tectimicrobiota group</taxon>
        <taxon>Candidatus Tectimicrobiota</taxon>
        <taxon>Candidatus Entotheonellia</taxon>
        <taxon>Candidatus Entotheonellales</taxon>
        <taxon>Candidatus Entotheonellaceae</taxon>
        <taxon>Candidatus Entotheonella</taxon>
    </lineage>
</organism>
<protein>
    <recommendedName>
        <fullName evidence="3">histidine kinase</fullName>
        <ecNumber evidence="3">2.7.13.3</ecNumber>
    </recommendedName>
</protein>
<keyword evidence="10" id="KW-0902">Two-component regulatory system</keyword>
<keyword evidence="9" id="KW-0067">ATP-binding</keyword>
<evidence type="ECO:0000256" key="11">
    <source>
        <dbReference type="ARBA" id="ARBA00023136"/>
    </source>
</evidence>
<evidence type="ECO:0000256" key="8">
    <source>
        <dbReference type="ARBA" id="ARBA00022777"/>
    </source>
</evidence>
<keyword evidence="11 12" id="KW-0472">Membrane</keyword>
<evidence type="ECO:0000256" key="1">
    <source>
        <dbReference type="ARBA" id="ARBA00000085"/>
    </source>
</evidence>
<dbReference type="GO" id="GO:0000160">
    <property type="term" value="P:phosphorelay signal transduction system"/>
    <property type="evidence" value="ECO:0007669"/>
    <property type="project" value="UniProtKB-KW"/>
</dbReference>
<feature type="transmembrane region" description="Helical" evidence="12">
    <location>
        <begin position="122"/>
        <end position="141"/>
    </location>
</feature>
<evidence type="ECO:0000256" key="10">
    <source>
        <dbReference type="ARBA" id="ARBA00023012"/>
    </source>
</evidence>
<dbReference type="PROSITE" id="PS50885">
    <property type="entry name" value="HAMP"/>
    <property type="match status" value="1"/>
</dbReference>
<evidence type="ECO:0000256" key="5">
    <source>
        <dbReference type="ARBA" id="ARBA00022553"/>
    </source>
</evidence>
<keyword evidence="12" id="KW-0812">Transmembrane</keyword>
<dbReference type="SUPFAM" id="SSF158472">
    <property type="entry name" value="HAMP domain-like"/>
    <property type="match status" value="1"/>
</dbReference>
<evidence type="ECO:0000259" key="13">
    <source>
        <dbReference type="PROSITE" id="PS50885"/>
    </source>
</evidence>